<dbReference type="RefSeq" id="WP_166010534.1">
    <property type="nucleotide sequence ID" value="NZ_CP049888.1"/>
</dbReference>
<evidence type="ECO:0000313" key="2">
    <source>
        <dbReference type="EMBL" id="QIL50688.1"/>
    </source>
</evidence>
<evidence type="ECO:0000313" key="3">
    <source>
        <dbReference type="Proteomes" id="UP000500741"/>
    </source>
</evidence>
<evidence type="ECO:0000256" key="1">
    <source>
        <dbReference type="ARBA" id="ARBA00022490"/>
    </source>
</evidence>
<dbReference type="Pfam" id="PF09902">
    <property type="entry name" value="DUF2129"/>
    <property type="match status" value="1"/>
</dbReference>
<keyword evidence="1" id="KW-0963">Cytoplasm</keyword>
<keyword evidence="3" id="KW-1185">Reference proteome</keyword>
<dbReference type="InterPro" id="IPR016979">
    <property type="entry name" value="DUF2129"/>
</dbReference>
<dbReference type="AlphaFoldDB" id="A0A6G8B052"/>
<name>A0A6G8B052_9LACO</name>
<dbReference type="EMBL" id="CP049888">
    <property type="protein sequence ID" value="QIL50688.1"/>
    <property type="molecule type" value="Genomic_DNA"/>
</dbReference>
<dbReference type="KEGG" id="wco:G7084_04780"/>
<accession>A0A6G8B052</accession>
<gene>
    <name evidence="2" type="ORF">G7084_04780</name>
</gene>
<sequence>MTLEIKARRSVIVYLNNVKQAKQLRRFGVIEYISDKLKYAVIYMDEADIDKKQLLISRLGFVKSVEVSNWPEVDSTVGGNQDVVAFTVDEFELDDLVVDDEL</sequence>
<dbReference type="Proteomes" id="UP000500741">
    <property type="component" value="Chromosome"/>
</dbReference>
<reference evidence="2 3" key="1">
    <citation type="submission" date="2020-03" db="EMBL/GenBank/DDBJ databases">
        <title>Weissella sp. nov., isolated from Cybister lewisianus.</title>
        <authorList>
            <person name="Hyun D.-W."/>
            <person name="Bae J.-W."/>
        </authorList>
    </citation>
    <scope>NUCLEOTIDE SEQUENCE [LARGE SCALE GENOMIC DNA]</scope>
    <source>
        <strain evidence="2 3">HDW19</strain>
    </source>
</reference>
<protein>
    <submittedName>
        <fullName evidence="2">YlbG family protein</fullName>
    </submittedName>
</protein>
<proteinExistence type="predicted"/>
<organism evidence="2 3">
    <name type="scientific">Weissella coleopterorum</name>
    <dbReference type="NCBI Taxonomy" id="2714949"/>
    <lineage>
        <taxon>Bacteria</taxon>
        <taxon>Bacillati</taxon>
        <taxon>Bacillota</taxon>
        <taxon>Bacilli</taxon>
        <taxon>Lactobacillales</taxon>
        <taxon>Lactobacillaceae</taxon>
        <taxon>Weissella</taxon>
    </lineage>
</organism>